<dbReference type="InterPro" id="IPR051140">
    <property type="entry name" value="GATA_TF"/>
</dbReference>
<dbReference type="AlphaFoldDB" id="A0A7N0UBX6"/>
<dbReference type="InterPro" id="IPR013088">
    <property type="entry name" value="Znf_NHR/GATA"/>
</dbReference>
<evidence type="ECO:0000256" key="10">
    <source>
        <dbReference type="ARBA" id="ARBA00023242"/>
    </source>
</evidence>
<dbReference type="PANTHER" id="PTHR45658:SF92">
    <property type="entry name" value="GATA TRANSCRIPTION FACTOR 5"/>
    <property type="match status" value="1"/>
</dbReference>
<dbReference type="SMART" id="SM00401">
    <property type="entry name" value="ZnF_GATA"/>
    <property type="match status" value="1"/>
</dbReference>
<dbReference type="PANTHER" id="PTHR45658">
    <property type="entry name" value="GATA TRANSCRIPTION FACTOR"/>
    <property type="match status" value="1"/>
</dbReference>
<keyword evidence="10 11" id="KW-0539">Nucleus</keyword>
<evidence type="ECO:0000256" key="9">
    <source>
        <dbReference type="ARBA" id="ARBA00023163"/>
    </source>
</evidence>
<dbReference type="GO" id="GO:0030154">
    <property type="term" value="P:cell differentiation"/>
    <property type="evidence" value="ECO:0007669"/>
    <property type="project" value="TreeGrafter"/>
</dbReference>
<keyword evidence="6 11" id="KW-0805">Transcription regulation</keyword>
<dbReference type="Proteomes" id="UP000594263">
    <property type="component" value="Unplaced"/>
</dbReference>
<comment type="function">
    <text evidence="11">Transcriptional activator that specifically binds 5'-GATA-3' or 5'-GAT-3' motifs within gene promoters.</text>
</comment>
<sequence>MECVESALKGSFRKEMTLKLNHQAVIDDLPAAGLTTLTADDFFVDDLLDFSEINAPDEEDNEVVVVADEKDETAKTCPGGLAGGEFGKEKAEACRNLVFKEGELSVPADDVADLEWLSHFVDDSFPGYSLTCPAAPLPAKSCAQPPPPAPPVEASVKPTRARSKRARNGVLGWSVSGSETSSSTSSSSSTSFSSSTTWLIYTNQPSHVDAVLESSAKQATPRLTSAVKKRKTRPPREAAGGPSAQPRRCSHCGVQKTPQWRAGPLGAKTLCNACGVRFKSGRLLPEYRPACSPTFSSELHSNHHRKVLEMRYKKELELPDAGSAPAVPSF</sequence>
<dbReference type="PROSITE" id="PS50114">
    <property type="entry name" value="GATA_ZN_FINGER_2"/>
    <property type="match status" value="1"/>
</dbReference>
<evidence type="ECO:0000256" key="11">
    <source>
        <dbReference type="PIRNR" id="PIRNR016992"/>
    </source>
</evidence>
<evidence type="ECO:0000256" key="13">
    <source>
        <dbReference type="SAM" id="MobiDB-lite"/>
    </source>
</evidence>
<comment type="similarity">
    <text evidence="2 11">Belongs to the type IV zinc-finger family. Class A subfamily.</text>
</comment>
<dbReference type="GO" id="GO:0008270">
    <property type="term" value="F:zinc ion binding"/>
    <property type="evidence" value="ECO:0007669"/>
    <property type="project" value="UniProtKB-KW"/>
</dbReference>
<dbReference type="Pfam" id="PF00320">
    <property type="entry name" value="GATA"/>
    <property type="match status" value="1"/>
</dbReference>
<evidence type="ECO:0000256" key="2">
    <source>
        <dbReference type="ARBA" id="ARBA00005694"/>
    </source>
</evidence>
<keyword evidence="3" id="KW-0479">Metal-binding</keyword>
<dbReference type="OMA" id="KPVATCF"/>
<keyword evidence="5" id="KW-0862">Zinc</keyword>
<feature type="compositionally biased region" description="Low complexity" evidence="13">
    <location>
        <begin position="174"/>
        <end position="191"/>
    </location>
</feature>
<proteinExistence type="inferred from homology"/>
<evidence type="ECO:0000256" key="5">
    <source>
        <dbReference type="ARBA" id="ARBA00022833"/>
    </source>
</evidence>
<organism evidence="15 16">
    <name type="scientific">Kalanchoe fedtschenkoi</name>
    <name type="common">Lavender scallops</name>
    <name type="synonym">South American air plant</name>
    <dbReference type="NCBI Taxonomy" id="63787"/>
    <lineage>
        <taxon>Eukaryota</taxon>
        <taxon>Viridiplantae</taxon>
        <taxon>Streptophyta</taxon>
        <taxon>Embryophyta</taxon>
        <taxon>Tracheophyta</taxon>
        <taxon>Spermatophyta</taxon>
        <taxon>Magnoliopsida</taxon>
        <taxon>eudicotyledons</taxon>
        <taxon>Gunneridae</taxon>
        <taxon>Pentapetalae</taxon>
        <taxon>Saxifragales</taxon>
        <taxon>Crassulaceae</taxon>
        <taxon>Kalanchoe</taxon>
    </lineage>
</organism>
<keyword evidence="7 11" id="KW-0238">DNA-binding</keyword>
<dbReference type="GO" id="GO:0043565">
    <property type="term" value="F:sequence-specific DNA binding"/>
    <property type="evidence" value="ECO:0007669"/>
    <property type="project" value="InterPro"/>
</dbReference>
<dbReference type="PIRSF" id="PIRSF016992">
    <property type="entry name" value="TF_GATA_plant"/>
    <property type="match status" value="1"/>
</dbReference>
<evidence type="ECO:0000256" key="12">
    <source>
        <dbReference type="PROSITE-ProRule" id="PRU00094"/>
    </source>
</evidence>
<evidence type="ECO:0000256" key="1">
    <source>
        <dbReference type="ARBA" id="ARBA00004123"/>
    </source>
</evidence>
<reference evidence="15" key="1">
    <citation type="submission" date="2021-01" db="UniProtKB">
        <authorList>
            <consortium name="EnsemblPlants"/>
        </authorList>
    </citation>
    <scope>IDENTIFICATION</scope>
</reference>
<keyword evidence="8 11" id="KW-0010">Activator</keyword>
<dbReference type="Gramene" id="Kaladp0060s0039.1.v1.1">
    <property type="protein sequence ID" value="Kaladp0060s0039.1.v1.1"/>
    <property type="gene ID" value="Kaladp0060s0039.v1.1"/>
</dbReference>
<dbReference type="Gene3D" id="3.30.50.10">
    <property type="entry name" value="Erythroid Transcription Factor GATA-1, subunit A"/>
    <property type="match status" value="1"/>
</dbReference>
<keyword evidence="4 12" id="KW-0863">Zinc-finger</keyword>
<evidence type="ECO:0000256" key="3">
    <source>
        <dbReference type="ARBA" id="ARBA00022723"/>
    </source>
</evidence>
<protein>
    <recommendedName>
        <fullName evidence="11">GATA transcription factor</fullName>
    </recommendedName>
</protein>
<dbReference type="InterPro" id="IPR000679">
    <property type="entry name" value="Znf_GATA"/>
</dbReference>
<evidence type="ECO:0000256" key="8">
    <source>
        <dbReference type="ARBA" id="ARBA00023159"/>
    </source>
</evidence>
<dbReference type="FunFam" id="3.30.50.10:FF:000018">
    <property type="entry name" value="GATA transcription factor"/>
    <property type="match status" value="1"/>
</dbReference>
<dbReference type="GO" id="GO:0005634">
    <property type="term" value="C:nucleus"/>
    <property type="evidence" value="ECO:0007669"/>
    <property type="project" value="UniProtKB-SubCell"/>
</dbReference>
<dbReference type="SUPFAM" id="SSF57716">
    <property type="entry name" value="Glucocorticoid receptor-like (DNA-binding domain)"/>
    <property type="match status" value="1"/>
</dbReference>
<dbReference type="CDD" id="cd00202">
    <property type="entry name" value="ZnF_GATA"/>
    <property type="match status" value="1"/>
</dbReference>
<evidence type="ECO:0000259" key="14">
    <source>
        <dbReference type="PROSITE" id="PS50114"/>
    </source>
</evidence>
<dbReference type="GO" id="GO:0045893">
    <property type="term" value="P:positive regulation of DNA-templated transcription"/>
    <property type="evidence" value="ECO:0007669"/>
    <property type="project" value="InterPro"/>
</dbReference>
<evidence type="ECO:0000313" key="15">
    <source>
        <dbReference type="EnsemblPlants" id="Kaladp0060s0039.1.v1.1"/>
    </source>
</evidence>
<evidence type="ECO:0000256" key="6">
    <source>
        <dbReference type="ARBA" id="ARBA00023015"/>
    </source>
</evidence>
<evidence type="ECO:0000256" key="7">
    <source>
        <dbReference type="ARBA" id="ARBA00023125"/>
    </source>
</evidence>
<keyword evidence="16" id="KW-1185">Reference proteome</keyword>
<feature type="region of interest" description="Disordered" evidence="13">
    <location>
        <begin position="214"/>
        <end position="250"/>
    </location>
</feature>
<dbReference type="EnsemblPlants" id="Kaladp0060s0039.1.v1.1">
    <property type="protein sequence ID" value="Kaladp0060s0039.1.v1.1"/>
    <property type="gene ID" value="Kaladp0060s0039.v1.1"/>
</dbReference>
<evidence type="ECO:0000313" key="16">
    <source>
        <dbReference type="Proteomes" id="UP000594263"/>
    </source>
</evidence>
<feature type="domain" description="GATA-type" evidence="14">
    <location>
        <begin position="243"/>
        <end position="279"/>
    </location>
</feature>
<keyword evidence="9 11" id="KW-0804">Transcription</keyword>
<accession>A0A7N0UBX6</accession>
<feature type="region of interest" description="Disordered" evidence="13">
    <location>
        <begin position="140"/>
        <end position="191"/>
    </location>
</feature>
<evidence type="ECO:0000256" key="4">
    <source>
        <dbReference type="ARBA" id="ARBA00022771"/>
    </source>
</evidence>
<dbReference type="PROSITE" id="PS00344">
    <property type="entry name" value="GATA_ZN_FINGER_1"/>
    <property type="match status" value="1"/>
</dbReference>
<comment type="subcellular location">
    <subcellularLocation>
        <location evidence="1 11">Nucleus</location>
    </subcellularLocation>
</comment>
<name>A0A7N0UBX6_KALFE</name>
<dbReference type="InterPro" id="IPR016679">
    <property type="entry name" value="TF_GATA_pln"/>
</dbReference>